<evidence type="ECO:0000313" key="3">
    <source>
        <dbReference type="Proteomes" id="UP000269721"/>
    </source>
</evidence>
<protein>
    <submittedName>
        <fullName evidence="2">Uncharacterized protein</fullName>
    </submittedName>
</protein>
<organism evidence="2 3">
    <name type="scientific">Blyttiomyces helicus</name>
    <dbReference type="NCBI Taxonomy" id="388810"/>
    <lineage>
        <taxon>Eukaryota</taxon>
        <taxon>Fungi</taxon>
        <taxon>Fungi incertae sedis</taxon>
        <taxon>Chytridiomycota</taxon>
        <taxon>Chytridiomycota incertae sedis</taxon>
        <taxon>Chytridiomycetes</taxon>
        <taxon>Chytridiomycetes incertae sedis</taxon>
        <taxon>Blyttiomyces</taxon>
    </lineage>
</organism>
<keyword evidence="1" id="KW-0812">Transmembrane</keyword>
<proteinExistence type="predicted"/>
<reference evidence="3" key="1">
    <citation type="journal article" date="2018" name="Nat. Microbiol.">
        <title>Leveraging single-cell genomics to expand the fungal tree of life.</title>
        <authorList>
            <person name="Ahrendt S.R."/>
            <person name="Quandt C.A."/>
            <person name="Ciobanu D."/>
            <person name="Clum A."/>
            <person name="Salamov A."/>
            <person name="Andreopoulos B."/>
            <person name="Cheng J.F."/>
            <person name="Woyke T."/>
            <person name="Pelin A."/>
            <person name="Henrissat B."/>
            <person name="Reynolds N.K."/>
            <person name="Benny G.L."/>
            <person name="Smith M.E."/>
            <person name="James T.Y."/>
            <person name="Grigoriev I.V."/>
        </authorList>
    </citation>
    <scope>NUCLEOTIDE SEQUENCE [LARGE SCALE GENOMIC DNA]</scope>
</reference>
<name>A0A4P9WEC5_9FUNG</name>
<keyword evidence="3" id="KW-1185">Reference proteome</keyword>
<dbReference type="Proteomes" id="UP000269721">
    <property type="component" value="Unassembled WGS sequence"/>
</dbReference>
<keyword evidence="1" id="KW-1133">Transmembrane helix</keyword>
<sequence length="147" mass="15257">MLQQLNWTLALPLNPLIAPRTARSVRSDVTGLQLLFHGFSLNNFFSIFFGFLFITLLCLLERASAYFLELVSHRNGVTALPKPLGGLVADAIGGGGGGHGMGAESSLSVNAVGAGAAHGAAAAGGVMWGAVWVKSGAWAVNLGLKYF</sequence>
<evidence type="ECO:0000256" key="1">
    <source>
        <dbReference type="SAM" id="Phobius"/>
    </source>
</evidence>
<dbReference type="AlphaFoldDB" id="A0A4P9WEC5"/>
<gene>
    <name evidence="2" type="ORF">BDK51DRAFT_34532</name>
</gene>
<evidence type="ECO:0000313" key="2">
    <source>
        <dbReference type="EMBL" id="RKO90053.1"/>
    </source>
</evidence>
<dbReference type="EMBL" id="KZ995750">
    <property type="protein sequence ID" value="RKO90053.1"/>
    <property type="molecule type" value="Genomic_DNA"/>
</dbReference>
<feature type="non-terminal residue" evidence="2">
    <location>
        <position position="147"/>
    </location>
</feature>
<accession>A0A4P9WEC5</accession>
<feature type="transmembrane region" description="Helical" evidence="1">
    <location>
        <begin position="41"/>
        <end position="60"/>
    </location>
</feature>
<keyword evidence="1" id="KW-0472">Membrane</keyword>